<feature type="region of interest" description="Disordered" evidence="1">
    <location>
        <begin position="15"/>
        <end position="39"/>
    </location>
</feature>
<evidence type="ECO:0000313" key="2">
    <source>
        <dbReference type="EMBL" id="THH33305.1"/>
    </source>
</evidence>
<dbReference type="EMBL" id="SGPM01000008">
    <property type="protein sequence ID" value="THH33305.1"/>
    <property type="molecule type" value="Genomic_DNA"/>
</dbReference>
<protein>
    <recommendedName>
        <fullName evidence="4">Pheromone</fullName>
    </recommendedName>
</protein>
<dbReference type="Proteomes" id="UP000308730">
    <property type="component" value="Unassembled WGS sequence"/>
</dbReference>
<proteinExistence type="predicted"/>
<feature type="compositionally biased region" description="Polar residues" evidence="1">
    <location>
        <begin position="27"/>
        <end position="39"/>
    </location>
</feature>
<reference evidence="2 3" key="1">
    <citation type="submission" date="2019-02" db="EMBL/GenBank/DDBJ databases">
        <title>Genome sequencing of the rare red list fungi Antrodiella citrinella (Flaviporus citrinellus).</title>
        <authorList>
            <person name="Buettner E."/>
            <person name="Kellner H."/>
        </authorList>
    </citation>
    <scope>NUCLEOTIDE SEQUENCE [LARGE SCALE GENOMIC DNA]</scope>
    <source>
        <strain evidence="2 3">DSM 108506</strain>
    </source>
</reference>
<dbReference type="AlphaFoldDB" id="A0A4S4N4H8"/>
<evidence type="ECO:0008006" key="4">
    <source>
        <dbReference type="Google" id="ProtNLM"/>
    </source>
</evidence>
<gene>
    <name evidence="2" type="ORF">EUX98_g914</name>
</gene>
<evidence type="ECO:0000313" key="3">
    <source>
        <dbReference type="Proteomes" id="UP000308730"/>
    </source>
</evidence>
<sequence>MDTFECLPISEESFVDSLPEQSKSERSASSVPQDADSNAQEYQTYCVIA</sequence>
<comment type="caution">
    <text evidence="2">The sequence shown here is derived from an EMBL/GenBank/DDBJ whole genome shotgun (WGS) entry which is preliminary data.</text>
</comment>
<keyword evidence="3" id="KW-1185">Reference proteome</keyword>
<organism evidence="2 3">
    <name type="scientific">Antrodiella citrinella</name>
    <dbReference type="NCBI Taxonomy" id="2447956"/>
    <lineage>
        <taxon>Eukaryota</taxon>
        <taxon>Fungi</taxon>
        <taxon>Dikarya</taxon>
        <taxon>Basidiomycota</taxon>
        <taxon>Agaricomycotina</taxon>
        <taxon>Agaricomycetes</taxon>
        <taxon>Polyporales</taxon>
        <taxon>Steccherinaceae</taxon>
        <taxon>Antrodiella</taxon>
    </lineage>
</organism>
<evidence type="ECO:0000256" key="1">
    <source>
        <dbReference type="SAM" id="MobiDB-lite"/>
    </source>
</evidence>
<accession>A0A4S4N4H8</accession>
<name>A0A4S4N4H8_9APHY</name>